<dbReference type="InterPro" id="IPR012160">
    <property type="entry name" value="LtaS-like"/>
</dbReference>
<dbReference type="GO" id="GO:0046872">
    <property type="term" value="F:metal ion binding"/>
    <property type="evidence" value="ECO:0007669"/>
    <property type="project" value="UniProtKB-KW"/>
</dbReference>
<keyword evidence="9" id="KW-0464">Manganese</keyword>
<dbReference type="Gene3D" id="3.40.720.10">
    <property type="entry name" value="Alkaline Phosphatase, subunit A"/>
    <property type="match status" value="1"/>
</dbReference>
<name>S0FEY1_RUMCE</name>
<evidence type="ECO:0000256" key="11">
    <source>
        <dbReference type="SAM" id="Phobius"/>
    </source>
</evidence>
<feature type="active site" evidence="8">
    <location>
        <position position="312"/>
    </location>
</feature>
<evidence type="ECO:0000256" key="2">
    <source>
        <dbReference type="ARBA" id="ARBA00004936"/>
    </source>
</evidence>
<reference evidence="13 14" key="1">
    <citation type="journal article" date="2013" name="Genome Announc.">
        <title>Draft Genome Sequence of the Cellulolytic, Mesophilic, Anaerobic Bacterium Clostridium termitidis Strain CT1112 (DSM 5398).</title>
        <authorList>
            <person name="Lal S."/>
            <person name="Ramachandran U."/>
            <person name="Zhang X."/>
            <person name="Munir R."/>
            <person name="Sparling R."/>
            <person name="Levin D.B."/>
        </authorList>
    </citation>
    <scope>NUCLEOTIDE SEQUENCE [LARGE SCALE GENOMIC DNA]</scope>
    <source>
        <strain evidence="13 14">CT1112</strain>
    </source>
</reference>
<dbReference type="eggNOG" id="COG1368">
    <property type="taxonomic scope" value="Bacteria"/>
</dbReference>
<feature type="transmembrane region" description="Helical" evidence="11">
    <location>
        <begin position="84"/>
        <end position="105"/>
    </location>
</feature>
<dbReference type="EMBL" id="AORV01000078">
    <property type="protein sequence ID" value="EMS69015.1"/>
    <property type="molecule type" value="Genomic_DNA"/>
</dbReference>
<comment type="caution">
    <text evidence="13">The sequence shown here is derived from an EMBL/GenBank/DDBJ whole genome shotgun (WGS) entry which is preliminary data.</text>
</comment>
<sequence length="608" mass="70295">MLMLKNFFVENFSKVKNSFKDKPYRNAFTVIVLFILINALKLSLYNYFLIPQATREVFVYKFWFTLLCSIIVFTIIFSFKSRYLFLIVMVAQGIYCFTNISYFLYYHSYLHFLQWISLFKEALISATHLANPKSMQLLVVFIDAPLALYIFFKYFKKDVKKFSLPLMKYTLLIASLVILLVVEINNYHAQKSIVQYMDDRYTGETEVVARYGTLVNSAVNIIKNNSETKLIGQLNYGRKQTNSDIVGAEKDPNKPFLNSKNPNFVIIQVESMDANIVRQKYKDSYIMPYLNSLTANSIYYPYTLSYHQGGGTSDTEFSVINSVEPLDSFPAIKLTSYGYPNSFVSKLAKASYDTMAFHGNVGTFYNRNIALSKMGFKKFFDIGSMHYEDEGWGAPDDKVFSFAYDKMIKAREPFVSYVITMTSHGPFESARNYYNNPLYDDIENEIVKNYFNSFSYVDESIKDYVTAVQKKFPNSYIIIYGDHTPNINSEDFAQASFIDGDKYFEFVPLFIITPDGQKHRENSEVASFLDISPTLLAASGIPYSVYSNGSNLLKNNINYLNIPLKGSSFDRAWLYNKISTYKFTEDEPLWKKYLPSFISSNLIEKHRK</sequence>
<evidence type="ECO:0000256" key="1">
    <source>
        <dbReference type="ARBA" id="ARBA00004651"/>
    </source>
</evidence>
<feature type="binding site" evidence="10">
    <location>
        <position position="270"/>
    </location>
    <ligand>
        <name>Mn(2+)</name>
        <dbReference type="ChEBI" id="CHEBI:29035"/>
    </ligand>
</feature>
<dbReference type="PATRIC" id="fig|1195236.3.peg.5585"/>
<evidence type="ECO:0000256" key="3">
    <source>
        <dbReference type="ARBA" id="ARBA00009983"/>
    </source>
</evidence>
<dbReference type="Pfam" id="PF00884">
    <property type="entry name" value="Sulfatase"/>
    <property type="match status" value="1"/>
</dbReference>
<evidence type="ECO:0000256" key="6">
    <source>
        <dbReference type="ARBA" id="ARBA00022989"/>
    </source>
</evidence>
<evidence type="ECO:0000256" key="10">
    <source>
        <dbReference type="PIRSR" id="PIRSR005091-3"/>
    </source>
</evidence>
<dbReference type="InterPro" id="IPR017850">
    <property type="entry name" value="Alkaline_phosphatase_core_sf"/>
</dbReference>
<keyword evidence="9" id="KW-0479">Metal-binding</keyword>
<evidence type="ECO:0000256" key="4">
    <source>
        <dbReference type="ARBA" id="ARBA00022475"/>
    </source>
</evidence>
<dbReference type="Proteomes" id="UP000014155">
    <property type="component" value="Unassembled WGS sequence"/>
</dbReference>
<dbReference type="PANTHER" id="PTHR47371:SF3">
    <property type="entry name" value="PHOSPHOGLYCEROL TRANSFERASE I"/>
    <property type="match status" value="1"/>
</dbReference>
<dbReference type="Gene3D" id="3.30.1120.170">
    <property type="match status" value="1"/>
</dbReference>
<keyword evidence="4" id="KW-1003">Cell membrane</keyword>
<feature type="transmembrane region" description="Helical" evidence="11">
    <location>
        <begin position="60"/>
        <end position="77"/>
    </location>
</feature>
<evidence type="ECO:0000256" key="8">
    <source>
        <dbReference type="PIRSR" id="PIRSR005091-1"/>
    </source>
</evidence>
<evidence type="ECO:0000259" key="12">
    <source>
        <dbReference type="Pfam" id="PF00884"/>
    </source>
</evidence>
<proteinExistence type="inferred from homology"/>
<evidence type="ECO:0000256" key="7">
    <source>
        <dbReference type="ARBA" id="ARBA00023136"/>
    </source>
</evidence>
<feature type="transmembrane region" description="Helical" evidence="11">
    <location>
        <begin position="27"/>
        <end position="48"/>
    </location>
</feature>
<feature type="domain" description="Sulfatase N-terminal" evidence="12">
    <location>
        <begin position="262"/>
        <end position="541"/>
    </location>
</feature>
<feature type="binding site" evidence="10">
    <location>
        <position position="483"/>
    </location>
    <ligand>
        <name>Mn(2+)</name>
        <dbReference type="ChEBI" id="CHEBI:29035"/>
    </ligand>
</feature>
<dbReference type="SUPFAM" id="SSF53649">
    <property type="entry name" value="Alkaline phosphatase-like"/>
    <property type="match status" value="1"/>
</dbReference>
<dbReference type="InterPro" id="IPR000917">
    <property type="entry name" value="Sulfatase_N"/>
</dbReference>
<dbReference type="PIRSF" id="PIRSF005091">
    <property type="entry name" value="Mmb_sulf_HI1246"/>
    <property type="match status" value="1"/>
</dbReference>
<feature type="binding site" evidence="10">
    <location>
        <position position="482"/>
    </location>
    <ligand>
        <name>Mn(2+)</name>
        <dbReference type="ChEBI" id="CHEBI:29035"/>
    </ligand>
</feature>
<dbReference type="AlphaFoldDB" id="S0FEY1"/>
<evidence type="ECO:0000313" key="13">
    <source>
        <dbReference type="EMBL" id="EMS69015.1"/>
    </source>
</evidence>
<evidence type="ECO:0000313" key="14">
    <source>
        <dbReference type="Proteomes" id="UP000014155"/>
    </source>
</evidence>
<dbReference type="CDD" id="cd16015">
    <property type="entry name" value="LTA_synthase"/>
    <property type="match status" value="1"/>
</dbReference>
<dbReference type="GO" id="GO:0005886">
    <property type="term" value="C:plasma membrane"/>
    <property type="evidence" value="ECO:0007669"/>
    <property type="project" value="UniProtKB-SubCell"/>
</dbReference>
<keyword evidence="14" id="KW-1185">Reference proteome</keyword>
<organism evidence="13 14">
    <name type="scientific">Ruminiclostridium cellobioparum subsp. termitidis CT1112</name>
    <dbReference type="NCBI Taxonomy" id="1195236"/>
    <lineage>
        <taxon>Bacteria</taxon>
        <taxon>Bacillati</taxon>
        <taxon>Bacillota</taxon>
        <taxon>Clostridia</taxon>
        <taxon>Eubacteriales</taxon>
        <taxon>Oscillospiraceae</taxon>
        <taxon>Ruminiclostridium</taxon>
    </lineage>
</organism>
<evidence type="ECO:0000256" key="9">
    <source>
        <dbReference type="PIRSR" id="PIRSR005091-2"/>
    </source>
</evidence>
<comment type="similarity">
    <text evidence="3">Belongs to the LTA synthase family.</text>
</comment>
<comment type="subcellular location">
    <subcellularLocation>
        <location evidence="1">Cell membrane</location>
        <topology evidence="1">Multi-pass membrane protein</topology>
    </subcellularLocation>
</comment>
<feature type="binding site" evidence="10">
    <location>
        <position position="312"/>
    </location>
    <ligand>
        <name>Mn(2+)</name>
        <dbReference type="ChEBI" id="CHEBI:29035"/>
    </ligand>
</feature>
<keyword evidence="5 11" id="KW-0812">Transmembrane</keyword>
<dbReference type="PANTHER" id="PTHR47371">
    <property type="entry name" value="LIPOTEICHOIC ACID SYNTHASE"/>
    <property type="match status" value="1"/>
</dbReference>
<protein>
    <submittedName>
        <fullName evidence="13">Sulfatase</fullName>
    </submittedName>
</protein>
<feature type="transmembrane region" description="Helical" evidence="11">
    <location>
        <begin position="164"/>
        <end position="182"/>
    </location>
</feature>
<evidence type="ECO:0000256" key="5">
    <source>
        <dbReference type="ARBA" id="ARBA00022692"/>
    </source>
</evidence>
<keyword evidence="7 11" id="KW-0472">Membrane</keyword>
<dbReference type="InterPro" id="IPR050448">
    <property type="entry name" value="OpgB/LTA_synthase_biosynth"/>
</dbReference>
<comment type="pathway">
    <text evidence="2">Cell wall biogenesis; lipoteichoic acid biosynthesis.</text>
</comment>
<dbReference type="STRING" id="1195236.CTER_5444"/>
<accession>S0FEY1</accession>
<feature type="binding site" evidence="9">
    <location>
        <position position="424"/>
    </location>
    <ligand>
        <name>substrate</name>
    </ligand>
</feature>
<keyword evidence="6 11" id="KW-1133">Transmembrane helix</keyword>
<gene>
    <name evidence="13" type="ORF">CTER_5444</name>
</gene>